<dbReference type="InterPro" id="IPR006108">
    <property type="entry name" value="3HC_DH_C"/>
</dbReference>
<comment type="similarity">
    <text evidence="3">Belongs to the 3-hydroxyacyl-CoA dehydrogenase family.</text>
</comment>
<dbReference type="PROSITE" id="PS00067">
    <property type="entry name" value="3HCDH"/>
    <property type="match status" value="1"/>
</dbReference>
<dbReference type="PIRSF" id="PIRSF000105">
    <property type="entry name" value="HCDH"/>
    <property type="match status" value="1"/>
</dbReference>
<feature type="site" description="Important for catalytic activity" evidence="11">
    <location>
        <position position="158"/>
    </location>
</feature>
<evidence type="ECO:0000256" key="7">
    <source>
        <dbReference type="ARBA" id="ARBA00023027"/>
    </source>
</evidence>
<dbReference type="GO" id="GO:0003857">
    <property type="term" value="F:(3S)-3-hydroxyacyl-CoA dehydrogenase (NAD+) activity"/>
    <property type="evidence" value="ECO:0007669"/>
    <property type="project" value="UniProtKB-EC"/>
</dbReference>
<dbReference type="InterPro" id="IPR006176">
    <property type="entry name" value="3-OHacyl-CoA_DH_NAD-bd"/>
</dbReference>
<evidence type="ECO:0000256" key="1">
    <source>
        <dbReference type="ARBA" id="ARBA00004305"/>
    </source>
</evidence>
<dbReference type="Gene3D" id="1.10.1040.10">
    <property type="entry name" value="N-(1-d-carboxylethyl)-l-norvaline Dehydrogenase, domain 2"/>
    <property type="match status" value="1"/>
</dbReference>
<evidence type="ECO:0000256" key="11">
    <source>
        <dbReference type="PIRSR" id="PIRSR000105-1"/>
    </source>
</evidence>
<dbReference type="InterPro" id="IPR036291">
    <property type="entry name" value="NAD(P)-bd_dom_sf"/>
</dbReference>
<organism evidence="14 15">
    <name type="scientific">Ancylostoma ceylanicum</name>
    <dbReference type="NCBI Taxonomy" id="53326"/>
    <lineage>
        <taxon>Eukaryota</taxon>
        <taxon>Metazoa</taxon>
        <taxon>Ecdysozoa</taxon>
        <taxon>Nematoda</taxon>
        <taxon>Chromadorea</taxon>
        <taxon>Rhabditida</taxon>
        <taxon>Rhabditina</taxon>
        <taxon>Rhabditomorpha</taxon>
        <taxon>Strongyloidea</taxon>
        <taxon>Ancylostomatidae</taxon>
        <taxon>Ancylostomatinae</taxon>
        <taxon>Ancylostoma</taxon>
    </lineage>
</organism>
<evidence type="ECO:0000313" key="14">
    <source>
        <dbReference type="EMBL" id="EPB68481.1"/>
    </source>
</evidence>
<evidence type="ECO:0000256" key="6">
    <source>
        <dbReference type="ARBA" id="ARBA00023002"/>
    </source>
</evidence>
<dbReference type="GO" id="GO:0006635">
    <property type="term" value="P:fatty acid beta-oxidation"/>
    <property type="evidence" value="ECO:0007669"/>
    <property type="project" value="TreeGrafter"/>
</dbReference>
<dbReference type="SUPFAM" id="SSF48179">
    <property type="entry name" value="6-phosphogluconate dehydrogenase C-terminal domain-like"/>
    <property type="match status" value="1"/>
</dbReference>
<keyword evidence="6" id="KW-0560">Oxidoreductase</keyword>
<accession>A0A0D6LEZ2</accession>
<evidence type="ECO:0000259" key="13">
    <source>
        <dbReference type="Pfam" id="PF02737"/>
    </source>
</evidence>
<keyword evidence="15" id="KW-1185">Reference proteome</keyword>
<evidence type="ECO:0000256" key="8">
    <source>
        <dbReference type="ARBA" id="ARBA00023098"/>
    </source>
</evidence>
<dbReference type="Gene3D" id="3.40.50.720">
    <property type="entry name" value="NAD(P)-binding Rossmann-like Domain"/>
    <property type="match status" value="1"/>
</dbReference>
<keyword evidence="5" id="KW-0276">Fatty acid metabolism</keyword>
<comment type="catalytic activity">
    <reaction evidence="10">
        <text>a (3S)-3-hydroxyacyl-CoA + NAD(+) = a 3-oxoacyl-CoA + NADH + H(+)</text>
        <dbReference type="Rhea" id="RHEA:22432"/>
        <dbReference type="ChEBI" id="CHEBI:15378"/>
        <dbReference type="ChEBI" id="CHEBI:57318"/>
        <dbReference type="ChEBI" id="CHEBI:57540"/>
        <dbReference type="ChEBI" id="CHEBI:57945"/>
        <dbReference type="ChEBI" id="CHEBI:90726"/>
        <dbReference type="EC" id="1.1.1.35"/>
    </reaction>
</comment>
<dbReference type="InterPro" id="IPR022694">
    <property type="entry name" value="3-OHacyl-CoA_DH"/>
</dbReference>
<dbReference type="EC" id="1.1.1.35" evidence="4"/>
<evidence type="ECO:0000256" key="5">
    <source>
        <dbReference type="ARBA" id="ARBA00022832"/>
    </source>
</evidence>
<reference evidence="14 15" key="1">
    <citation type="submission" date="2013-05" db="EMBL/GenBank/DDBJ databases">
        <title>Draft genome of the parasitic nematode Anyclostoma ceylanicum.</title>
        <authorList>
            <person name="Mitreva M."/>
        </authorList>
    </citation>
    <scope>NUCLEOTIDE SEQUENCE [LARGE SCALE GENOMIC DNA]</scope>
</reference>
<dbReference type="GO" id="GO:0005759">
    <property type="term" value="C:mitochondrial matrix"/>
    <property type="evidence" value="ECO:0007669"/>
    <property type="project" value="UniProtKB-SubCell"/>
</dbReference>
<proteinExistence type="inferred from homology"/>
<comment type="pathway">
    <text evidence="2">Lipid metabolism; fatty acid beta-oxidation.</text>
</comment>
<dbReference type="PANTHER" id="PTHR43561:SF1">
    <property type="entry name" value="HYDROXY-ACYL-COA DEHYDROGENASE"/>
    <property type="match status" value="1"/>
</dbReference>
<keyword evidence="9" id="KW-0496">Mitochondrion</keyword>
<dbReference type="InterPro" id="IPR008927">
    <property type="entry name" value="6-PGluconate_DH-like_C_sf"/>
</dbReference>
<feature type="domain" description="3-hydroxyacyl-CoA dehydrogenase C-terminal" evidence="12">
    <location>
        <begin position="204"/>
        <end position="289"/>
    </location>
</feature>
<dbReference type="AlphaFoldDB" id="A0A0D6LEZ2"/>
<dbReference type="InterPro" id="IPR006180">
    <property type="entry name" value="3-OHacyl-CoA_DH_CS"/>
</dbReference>
<keyword evidence="8" id="KW-0443">Lipid metabolism</keyword>
<dbReference type="GO" id="GO:0070403">
    <property type="term" value="F:NAD+ binding"/>
    <property type="evidence" value="ECO:0007669"/>
    <property type="project" value="InterPro"/>
</dbReference>
<feature type="domain" description="3-hydroxyacyl-CoA dehydrogenase NAD binding" evidence="13">
    <location>
        <begin position="12"/>
        <end position="202"/>
    </location>
</feature>
<evidence type="ECO:0000256" key="4">
    <source>
        <dbReference type="ARBA" id="ARBA00013000"/>
    </source>
</evidence>
<evidence type="ECO:0000313" key="15">
    <source>
        <dbReference type="Proteomes" id="UP000054495"/>
    </source>
</evidence>
<name>A0A0D6LEZ2_9BILA</name>
<gene>
    <name evidence="14" type="ORF">ANCCEY_12423</name>
</gene>
<keyword evidence="7" id="KW-0520">NAD</keyword>
<dbReference type="InterPro" id="IPR013328">
    <property type="entry name" value="6PGD_dom2"/>
</dbReference>
<protein>
    <recommendedName>
        <fullName evidence="4">3-hydroxyacyl-CoA dehydrogenase</fullName>
        <ecNumber evidence="4">1.1.1.35</ecNumber>
    </recommendedName>
</protein>
<evidence type="ECO:0000259" key="12">
    <source>
        <dbReference type="Pfam" id="PF00725"/>
    </source>
</evidence>
<dbReference type="SUPFAM" id="SSF51735">
    <property type="entry name" value="NAD(P)-binding Rossmann-fold domains"/>
    <property type="match status" value="1"/>
</dbReference>
<evidence type="ECO:0000256" key="9">
    <source>
        <dbReference type="ARBA" id="ARBA00023128"/>
    </source>
</evidence>
<evidence type="ECO:0000256" key="3">
    <source>
        <dbReference type="ARBA" id="ARBA00009463"/>
    </source>
</evidence>
<dbReference type="Pfam" id="PF00725">
    <property type="entry name" value="3HCDH"/>
    <property type="match status" value="1"/>
</dbReference>
<evidence type="ECO:0000256" key="10">
    <source>
        <dbReference type="ARBA" id="ARBA00049556"/>
    </source>
</evidence>
<dbReference type="InterPro" id="IPR052242">
    <property type="entry name" value="Mito_3-hydroxyacyl-CoA_DH"/>
</dbReference>
<comment type="subcellular location">
    <subcellularLocation>
        <location evidence="1">Mitochondrion matrix</location>
    </subcellularLocation>
</comment>
<sequence>MVSAEPETKGSTVAIIGCGLMGTGIAQVCLASGYRVNLYGRSEEKRSKARDQLRKGLAKTATKKRGDVIADSDTDNISKAVDAQMSQLQLCSDIRGAVTEADYVIEAVVEKKEVKDEVFVEAQEHCPRHALLITNTSSIRLIDLLPAIRDHSRFAGLHFFNPVPVMKLVEVVSSPDTSEETHTRLMDFCKSLGKRPVSCKDTPGFIVNRLLVPYLIDSIRMLERGDATKEDIDAAMCYGTSCPMGPLTLCDYVGLDTIANVMSVWRESMPEDTRFTPIPLLEKLVIFGKKLAYGTAFSRRYLRMKTNGKQCEDEALKDEYKISTKGNDNYISGPLECLKMPPRTPLVLENIPDGILHCCVFQGPPSM</sequence>
<dbReference type="Proteomes" id="UP000054495">
    <property type="component" value="Unassembled WGS sequence"/>
</dbReference>
<evidence type="ECO:0000256" key="2">
    <source>
        <dbReference type="ARBA" id="ARBA00005005"/>
    </source>
</evidence>
<dbReference type="EMBL" id="KE125429">
    <property type="protein sequence ID" value="EPB68481.1"/>
    <property type="molecule type" value="Genomic_DNA"/>
</dbReference>
<dbReference type="PANTHER" id="PTHR43561">
    <property type="match status" value="1"/>
</dbReference>
<dbReference type="Pfam" id="PF02737">
    <property type="entry name" value="3HCDH_N"/>
    <property type="match status" value="1"/>
</dbReference>